<dbReference type="AlphaFoldDB" id="A0AAN8WID9"/>
<comment type="caution">
    <text evidence="2">The sequence shown here is derived from an EMBL/GenBank/DDBJ whole genome shotgun (WGS) entry which is preliminary data.</text>
</comment>
<reference evidence="2 3" key="1">
    <citation type="submission" date="2023-11" db="EMBL/GenBank/DDBJ databases">
        <title>Halocaridina rubra genome assembly.</title>
        <authorList>
            <person name="Smith C."/>
        </authorList>
    </citation>
    <scope>NUCLEOTIDE SEQUENCE [LARGE SCALE GENOMIC DNA]</scope>
    <source>
        <strain evidence="2">EP-1</strain>
        <tissue evidence="2">Whole</tissue>
    </source>
</reference>
<organism evidence="2 3">
    <name type="scientific">Halocaridina rubra</name>
    <name type="common">Hawaiian red shrimp</name>
    <dbReference type="NCBI Taxonomy" id="373956"/>
    <lineage>
        <taxon>Eukaryota</taxon>
        <taxon>Metazoa</taxon>
        <taxon>Ecdysozoa</taxon>
        <taxon>Arthropoda</taxon>
        <taxon>Crustacea</taxon>
        <taxon>Multicrustacea</taxon>
        <taxon>Malacostraca</taxon>
        <taxon>Eumalacostraca</taxon>
        <taxon>Eucarida</taxon>
        <taxon>Decapoda</taxon>
        <taxon>Pleocyemata</taxon>
        <taxon>Caridea</taxon>
        <taxon>Atyoidea</taxon>
        <taxon>Atyidae</taxon>
        <taxon>Halocaridina</taxon>
    </lineage>
</organism>
<evidence type="ECO:0000256" key="1">
    <source>
        <dbReference type="SAM" id="MobiDB-lite"/>
    </source>
</evidence>
<proteinExistence type="predicted"/>
<feature type="region of interest" description="Disordered" evidence="1">
    <location>
        <begin position="47"/>
        <end position="76"/>
    </location>
</feature>
<gene>
    <name evidence="2" type="ORF">SK128_021482</name>
</gene>
<keyword evidence="3" id="KW-1185">Reference proteome</keyword>
<protein>
    <submittedName>
        <fullName evidence="2">Uncharacterized protein</fullName>
    </submittedName>
</protein>
<name>A0AAN8WID9_HALRR</name>
<feature type="compositionally biased region" description="Low complexity" evidence="1">
    <location>
        <begin position="59"/>
        <end position="76"/>
    </location>
</feature>
<accession>A0AAN8WID9</accession>
<feature type="compositionally biased region" description="Basic residues" evidence="1">
    <location>
        <begin position="47"/>
        <end position="58"/>
    </location>
</feature>
<sequence>MTCQMSSSTLGGWTGALSIMRRRLRGKPFSSRYFFIAGADTSINHWPVRRTPRARTGPRRLGGPRPKSRPGVLMMG</sequence>
<dbReference type="Proteomes" id="UP001381693">
    <property type="component" value="Unassembled WGS sequence"/>
</dbReference>
<dbReference type="EMBL" id="JAXCGZ010021194">
    <property type="protein sequence ID" value="KAK7056590.1"/>
    <property type="molecule type" value="Genomic_DNA"/>
</dbReference>
<evidence type="ECO:0000313" key="2">
    <source>
        <dbReference type="EMBL" id="KAK7056590.1"/>
    </source>
</evidence>
<evidence type="ECO:0000313" key="3">
    <source>
        <dbReference type="Proteomes" id="UP001381693"/>
    </source>
</evidence>